<feature type="transmembrane region" description="Helical" evidence="1">
    <location>
        <begin position="82"/>
        <end position="102"/>
    </location>
</feature>
<accession>A0ABU1BJ49</accession>
<evidence type="ECO:0000256" key="1">
    <source>
        <dbReference type="SAM" id="Phobius"/>
    </source>
</evidence>
<dbReference type="Proteomes" id="UP001225596">
    <property type="component" value="Unassembled WGS sequence"/>
</dbReference>
<name>A0ABU1BJ49_9BURK</name>
<dbReference type="EMBL" id="JAUYVH010000001">
    <property type="protein sequence ID" value="MDQ9169035.1"/>
    <property type="molecule type" value="Genomic_DNA"/>
</dbReference>
<protein>
    <submittedName>
        <fullName evidence="2">DUF2244 domain-containing protein</fullName>
    </submittedName>
</protein>
<keyword evidence="1" id="KW-0812">Transmembrane</keyword>
<dbReference type="RefSeq" id="WP_338435473.1">
    <property type="nucleotide sequence ID" value="NZ_JAUYVH010000001.1"/>
</dbReference>
<dbReference type="InterPro" id="IPR019253">
    <property type="entry name" value="DUF2244_TM"/>
</dbReference>
<feature type="transmembrane region" description="Helical" evidence="1">
    <location>
        <begin position="58"/>
        <end position="76"/>
    </location>
</feature>
<evidence type="ECO:0000313" key="2">
    <source>
        <dbReference type="EMBL" id="MDQ9169035.1"/>
    </source>
</evidence>
<comment type="caution">
    <text evidence="2">The sequence shown here is derived from an EMBL/GenBank/DDBJ whole genome shotgun (WGS) entry which is preliminary data.</text>
</comment>
<sequence length="186" mass="21259">MLRSVKMLFCLIMLLIRTYTSGALRTGIERQTVYKMENTAVAQEWIIKRNCSITPKQLLLVYAVLCTVSLSIALFFTARGAWYVLGFAVLEMAAVGVAFLHFGRHAMDREHLELTDSLLAIKLVQAGKERRFHLDPYSTRIAMPRSRDELISLEDKLVRVEVGRFLNHSKRQEFAAELRHCLSASK</sequence>
<proteinExistence type="predicted"/>
<keyword evidence="1" id="KW-0472">Membrane</keyword>
<reference evidence="2 3" key="1">
    <citation type="submission" date="2023-08" db="EMBL/GenBank/DDBJ databases">
        <title>Oxalobacteraceae gen .nov., isolated from river sludge outside the plant.</title>
        <authorList>
            <person name="Zhao S.Y."/>
        </authorList>
    </citation>
    <scope>NUCLEOTIDE SEQUENCE [LARGE SCALE GENOMIC DNA]</scope>
    <source>
        <strain evidence="2 3">R-40</strain>
    </source>
</reference>
<evidence type="ECO:0000313" key="3">
    <source>
        <dbReference type="Proteomes" id="UP001225596"/>
    </source>
</evidence>
<organism evidence="2 3">
    <name type="scientific">Keguizhuia sedimenti</name>
    <dbReference type="NCBI Taxonomy" id="3064264"/>
    <lineage>
        <taxon>Bacteria</taxon>
        <taxon>Pseudomonadati</taxon>
        <taxon>Pseudomonadota</taxon>
        <taxon>Betaproteobacteria</taxon>
        <taxon>Burkholderiales</taxon>
        <taxon>Oxalobacteraceae</taxon>
        <taxon>Keguizhuia</taxon>
    </lineage>
</organism>
<keyword evidence="1" id="KW-1133">Transmembrane helix</keyword>
<keyword evidence="3" id="KW-1185">Reference proteome</keyword>
<gene>
    <name evidence="2" type="ORF">Q8A64_01290</name>
</gene>
<dbReference type="Pfam" id="PF10003">
    <property type="entry name" value="DUF2244"/>
    <property type="match status" value="1"/>
</dbReference>